<evidence type="ECO:0000313" key="7">
    <source>
        <dbReference type="EMBL" id="KAJ9699794.1"/>
    </source>
</evidence>
<dbReference type="InterPro" id="IPR044976">
    <property type="entry name" value="FIPS5/FIPS3-like"/>
</dbReference>
<feature type="region of interest" description="Disordered" evidence="5">
    <location>
        <begin position="42"/>
        <end position="81"/>
    </location>
</feature>
<protein>
    <recommendedName>
        <fullName evidence="6">Pre-mRNA polyadenylation factor Fip1 domain-containing protein</fullName>
    </recommendedName>
</protein>
<dbReference type="EMBL" id="JARBHA010000005">
    <property type="protein sequence ID" value="KAJ9699794.1"/>
    <property type="molecule type" value="Genomic_DNA"/>
</dbReference>
<dbReference type="Proteomes" id="UP001168098">
    <property type="component" value="Unassembled WGS sequence"/>
</dbReference>
<feature type="region of interest" description="Disordered" evidence="5">
    <location>
        <begin position="602"/>
        <end position="627"/>
    </location>
</feature>
<dbReference type="GO" id="GO:0005634">
    <property type="term" value="C:nucleus"/>
    <property type="evidence" value="ECO:0007669"/>
    <property type="project" value="UniProtKB-SubCell"/>
</dbReference>
<feature type="region of interest" description="Disordered" evidence="5">
    <location>
        <begin position="318"/>
        <end position="337"/>
    </location>
</feature>
<evidence type="ECO:0000259" key="6">
    <source>
        <dbReference type="Pfam" id="PF05182"/>
    </source>
</evidence>
<organism evidence="7 8">
    <name type="scientific">Vitis rotundifolia</name>
    <name type="common">Muscadine grape</name>
    <dbReference type="NCBI Taxonomy" id="103349"/>
    <lineage>
        <taxon>Eukaryota</taxon>
        <taxon>Viridiplantae</taxon>
        <taxon>Streptophyta</taxon>
        <taxon>Embryophyta</taxon>
        <taxon>Tracheophyta</taxon>
        <taxon>Spermatophyta</taxon>
        <taxon>Magnoliopsida</taxon>
        <taxon>eudicotyledons</taxon>
        <taxon>Gunneridae</taxon>
        <taxon>Pentapetalae</taxon>
        <taxon>rosids</taxon>
        <taxon>Vitales</taxon>
        <taxon>Vitaceae</taxon>
        <taxon>Viteae</taxon>
        <taxon>Vitis</taxon>
    </lineage>
</organism>
<feature type="compositionally biased region" description="Basic and acidic residues" evidence="5">
    <location>
        <begin position="955"/>
        <end position="973"/>
    </location>
</feature>
<comment type="similarity">
    <text evidence="2">Belongs to the FIP1 family.</text>
</comment>
<accession>A0AA39A4M8</accession>
<feature type="region of interest" description="Disordered" evidence="5">
    <location>
        <begin position="481"/>
        <end position="571"/>
    </location>
</feature>
<comment type="subcellular location">
    <subcellularLocation>
        <location evidence="1">Nucleus</location>
    </subcellularLocation>
</comment>
<feature type="compositionally biased region" description="Basic and acidic residues" evidence="5">
    <location>
        <begin position="611"/>
        <end position="625"/>
    </location>
</feature>
<name>A0AA39A4M8_VITRO</name>
<evidence type="ECO:0000256" key="4">
    <source>
        <dbReference type="ARBA" id="ARBA00023242"/>
    </source>
</evidence>
<keyword evidence="8" id="KW-1185">Reference proteome</keyword>
<evidence type="ECO:0000256" key="3">
    <source>
        <dbReference type="ARBA" id="ARBA00022664"/>
    </source>
</evidence>
<sequence>MEDVGDDFGDLYADVEIQASSAINGAPNFVRFYENDIDKAEDFASGSGSKELDIGDAGSSRKSENEEPNVVDNGSDSEDDFNIVLNDEDGQRFPVRSGVGVLGGSDGEDGDGMEQGFAGGERGNGAKSGYHLQFSQYKYIWSHSTVFPSNAKANGTAKVASFSSMLARGDWEENGSSQHKGSSSVEIASTRTRAAPLVAQGGYGFSLPWYRTILDVNIDTFEQKPWRHPGVDLTDFFNFSFNEETWKNYCNSLEQYRKQMHILNQTPVYHSSKPNQTEEGGLEHEKDGQEPVCKQGSIVSPTSKSTDRLELPKGRAIQVEGSTGERQPSMDVRRPRHRDSDVVIHIAVQDSVDDEIDNMDSTEDESSENGDFKVGDDKDIHCYGTGDGNKPCLEKNVTFDRSSVLKRSSKLSTASNPVSVDSDNVGTGKIPDGDKHCSQNMNAHVSEGISEVVDALNNSKEMVGRNTYHTDPCIMETELSLDEQVSHSPSSSCRGSHSEASQDGGYIDPEKNQNARRKPSSNLLTDRPESIKSEYYLHKNSKNKVDKTKPIDRKDSFRNRSPVQEAREHRDSRACSVDMLAICSGNDVASPMSKTVDSLYDRNHSSVGHGRQKERLHDFGSHDDDVSPVSNSEGLYYKHYLSAGHRRRKERLGDLRSYDDDFSPMSEVEGMHSRAHSSVVRQGRKERLYGFGSYDNDIFPMSETEGLSDKGHSFASRRRRKEQLHDFDSYDRKGFSYYRETELSFNYCSEKFADNHVQTACAENPHWKDCRSFRDEMYPHFRNKYFFEKRITRVGNKMMERDWYHRERNVSIEDMDALTHRESRRLVLKYSYSDKERDTRWRKKNDKLQFQEGPDNGDDLFQCKHSDDFAQEKITRSVPGHKERNSLAGKYGRHVPSTGRKVNLYGRRKRYEDGHLDLDSSWSIGVEDEYGRHVDHQSLSSQSYREPHTANGRNDANDSRLTERHGRDRRQICPRGYRESDWFGNDNDAYNTKDSIVDPDDQVHIGRRRSRRQYEALHGTENESISSHLDGNLYNEEASLSYEMTSGHTRIHTKYGSAHVGMLIHNKKSQQQRYKRIKEGRSDNFIHRSSNVLGQGNHEQTVSRSRASVDLIVGEGKSSGRRSEARNAVRHDRFENMDWKIDEDQGILKDVNGPQRGKIIQRDLLKSESNWNNEKCLDKFLVTEHDEALDIEEGQIIPEEMNKDDSVETKYASESAPSRNVKRRLGNANAANGNRVVAEYNNQRILQMLAKMEKRQERFKEPITLKKEPDNIPKPQADPIVEMAETMQQRPLRKRRWNGS</sequence>
<feature type="compositionally biased region" description="Low complexity" evidence="5">
    <location>
        <begin position="486"/>
        <end position="495"/>
    </location>
</feature>
<dbReference type="GO" id="GO:0006397">
    <property type="term" value="P:mRNA processing"/>
    <property type="evidence" value="ECO:0007669"/>
    <property type="project" value="UniProtKB-KW"/>
</dbReference>
<proteinExistence type="inferred from homology"/>
<feature type="compositionally biased region" description="Basic and acidic residues" evidence="5">
    <location>
        <begin position="526"/>
        <end position="558"/>
    </location>
</feature>
<keyword evidence="3" id="KW-0507">mRNA processing</keyword>
<dbReference type="PANTHER" id="PTHR36884:SF4">
    <property type="entry name" value="FIP1[III]-LIKE PROTEIN"/>
    <property type="match status" value="1"/>
</dbReference>
<dbReference type="InterPro" id="IPR007854">
    <property type="entry name" value="Fip1_dom"/>
</dbReference>
<evidence type="ECO:0000256" key="2">
    <source>
        <dbReference type="ARBA" id="ARBA00007459"/>
    </source>
</evidence>
<keyword evidence="4" id="KW-0539">Nucleus</keyword>
<evidence type="ECO:0000256" key="5">
    <source>
        <dbReference type="SAM" id="MobiDB-lite"/>
    </source>
</evidence>
<feature type="compositionally biased region" description="Polar residues" evidence="5">
    <location>
        <begin position="269"/>
        <end position="278"/>
    </location>
</feature>
<gene>
    <name evidence="7" type="ORF">PVL29_005591</name>
</gene>
<evidence type="ECO:0000256" key="1">
    <source>
        <dbReference type="ARBA" id="ARBA00004123"/>
    </source>
</evidence>
<evidence type="ECO:0000313" key="8">
    <source>
        <dbReference type="Proteomes" id="UP001168098"/>
    </source>
</evidence>
<dbReference type="PANTHER" id="PTHR36884">
    <property type="entry name" value="FIP1[III]-LIKE PROTEIN"/>
    <property type="match status" value="1"/>
</dbReference>
<dbReference type="Pfam" id="PF05182">
    <property type="entry name" value="Fip1"/>
    <property type="match status" value="1"/>
</dbReference>
<comment type="caution">
    <text evidence="7">The sequence shown here is derived from an EMBL/GenBank/DDBJ whole genome shotgun (WGS) entry which is preliminary data.</text>
</comment>
<feature type="domain" description="Pre-mRNA polyadenylation factor Fip1" evidence="6">
    <location>
        <begin position="215"/>
        <end position="257"/>
    </location>
</feature>
<feature type="region of interest" description="Disordered" evidence="5">
    <location>
        <begin position="269"/>
        <end position="309"/>
    </location>
</feature>
<feature type="compositionally biased region" description="Basic and acidic residues" evidence="5">
    <location>
        <begin position="1261"/>
        <end position="1271"/>
    </location>
</feature>
<feature type="region of interest" description="Disordered" evidence="5">
    <location>
        <begin position="934"/>
        <end position="973"/>
    </location>
</feature>
<feature type="region of interest" description="Disordered" evidence="5">
    <location>
        <begin position="1261"/>
        <end position="1280"/>
    </location>
</feature>
<reference evidence="7 8" key="1">
    <citation type="journal article" date="2023" name="BMC Biotechnol.">
        <title>Vitis rotundifolia cv Carlos genome sequencing.</title>
        <authorList>
            <person name="Huff M."/>
            <person name="Hulse-Kemp A."/>
            <person name="Scheffler B."/>
            <person name="Youngblood R."/>
            <person name="Simpson S."/>
            <person name="Babiker E."/>
            <person name="Staton M."/>
        </authorList>
    </citation>
    <scope>NUCLEOTIDE SEQUENCE [LARGE SCALE GENOMIC DNA]</scope>
    <source>
        <tissue evidence="7">Leaf</tissue>
    </source>
</reference>